<organism evidence="4 5">
    <name type="scientific">Hyphomonas atlantica</name>
    <dbReference type="NCBI Taxonomy" id="1280948"/>
    <lineage>
        <taxon>Bacteria</taxon>
        <taxon>Pseudomonadati</taxon>
        <taxon>Pseudomonadota</taxon>
        <taxon>Alphaproteobacteria</taxon>
        <taxon>Hyphomonadales</taxon>
        <taxon>Hyphomonadaceae</taxon>
        <taxon>Hyphomonas</taxon>
    </lineage>
</organism>
<keyword evidence="2" id="KW-0548">Nucleotidyltransferase</keyword>
<comment type="caution">
    <text evidence="4">The sequence shown here is derived from an EMBL/GenBank/DDBJ whole genome shotgun (WGS) entry which is preliminary data.</text>
</comment>
<evidence type="ECO:0000256" key="2">
    <source>
        <dbReference type="ARBA" id="ARBA00022695"/>
    </source>
</evidence>
<dbReference type="Gene3D" id="3.90.550.10">
    <property type="entry name" value="Spore Coat Polysaccharide Biosynthesis Protein SpsA, Chain A"/>
    <property type="match status" value="1"/>
</dbReference>
<dbReference type="Proteomes" id="UP000024547">
    <property type="component" value="Unassembled WGS sequence"/>
</dbReference>
<dbReference type="PANTHER" id="PTHR43584:SF8">
    <property type="entry name" value="N-ACETYLMURAMATE ALPHA-1-PHOSPHATE URIDYLYLTRANSFERASE"/>
    <property type="match status" value="1"/>
</dbReference>
<dbReference type="eggNOG" id="COG1208">
    <property type="taxonomic scope" value="Bacteria"/>
</dbReference>
<dbReference type="InterPro" id="IPR029044">
    <property type="entry name" value="Nucleotide-diphossugar_trans"/>
</dbReference>
<evidence type="ECO:0000313" key="5">
    <source>
        <dbReference type="Proteomes" id="UP000024547"/>
    </source>
</evidence>
<proteinExistence type="predicted"/>
<dbReference type="CDD" id="cd06422">
    <property type="entry name" value="NTP_transferase_like_1"/>
    <property type="match status" value="1"/>
</dbReference>
<keyword evidence="1" id="KW-0808">Transferase</keyword>
<dbReference type="EMBL" id="AWFH01000009">
    <property type="protein sequence ID" value="KCZ62528.1"/>
    <property type="molecule type" value="Genomic_DNA"/>
</dbReference>
<dbReference type="PATRIC" id="fig|1280948.3.peg.1392"/>
<evidence type="ECO:0000259" key="3">
    <source>
        <dbReference type="Pfam" id="PF00483"/>
    </source>
</evidence>
<dbReference type="PANTHER" id="PTHR43584">
    <property type="entry name" value="NUCLEOTIDYL TRANSFERASE"/>
    <property type="match status" value="1"/>
</dbReference>
<evidence type="ECO:0000313" key="4">
    <source>
        <dbReference type="EMBL" id="KCZ62528.1"/>
    </source>
</evidence>
<protein>
    <recommendedName>
        <fullName evidence="3">Nucleotidyl transferase domain-containing protein</fullName>
    </recommendedName>
</protein>
<dbReference type="Pfam" id="PF00483">
    <property type="entry name" value="NTP_transferase"/>
    <property type="match status" value="1"/>
</dbReference>
<name>A0A059E4F7_9PROT</name>
<dbReference type="STRING" id="1280948.HY36_15795"/>
<reference evidence="4 5" key="1">
    <citation type="journal article" date="2014" name="Antonie Van Leeuwenhoek">
        <title>Hyphomonas beringensis sp. nov. and Hyphomonas chukchiensis sp. nov., isolated from surface seawater of the Bering Sea and Chukchi Sea.</title>
        <authorList>
            <person name="Li C."/>
            <person name="Lai Q."/>
            <person name="Li G."/>
            <person name="Dong C."/>
            <person name="Wang J."/>
            <person name="Liao Y."/>
            <person name="Shao Z."/>
        </authorList>
    </citation>
    <scope>NUCLEOTIDE SEQUENCE [LARGE SCALE GENOMIC DNA]</scope>
    <source>
        <strain evidence="4 5">22II1-22F38</strain>
    </source>
</reference>
<feature type="domain" description="Nucleotidyl transferase" evidence="3">
    <location>
        <begin position="9"/>
        <end position="151"/>
    </location>
</feature>
<dbReference type="GO" id="GO:0016779">
    <property type="term" value="F:nucleotidyltransferase activity"/>
    <property type="evidence" value="ECO:0007669"/>
    <property type="project" value="UniProtKB-KW"/>
</dbReference>
<dbReference type="InterPro" id="IPR005835">
    <property type="entry name" value="NTP_transferase_dom"/>
</dbReference>
<dbReference type="GeneID" id="92501251"/>
<dbReference type="InterPro" id="IPR050065">
    <property type="entry name" value="GlmU-like"/>
</dbReference>
<dbReference type="SUPFAM" id="SSF53448">
    <property type="entry name" value="Nucleotide-diphospho-sugar transferases"/>
    <property type="match status" value="1"/>
</dbReference>
<evidence type="ECO:0000256" key="1">
    <source>
        <dbReference type="ARBA" id="ARBA00022679"/>
    </source>
</evidence>
<dbReference type="AlphaFoldDB" id="A0A059E4F7"/>
<keyword evidence="5" id="KW-1185">Reference proteome</keyword>
<dbReference type="RefSeq" id="WP_035550312.1">
    <property type="nucleotide sequence ID" value="NZ_AWFH01000009.1"/>
</dbReference>
<gene>
    <name evidence="4" type="ORF">HY36_15795</name>
</gene>
<accession>A0A059E4F7</accession>
<sequence>MPIEVPHTAMVLAAGLGTRMRPLTDTCPKPLIEVSGKRLMDRMIEPLIAAGVKRIVVNVHWLADQVENHVSGIEGADVIVSDERGEVLETGGALAKAAPLLGEDPIFVVNTDAFWGRGDPAPFVQLAEVFDPDRMDELLLLADTQRSLGYGGAGDFIRSETGSLSRRGDNPSAPWAYAGVRILKPQAFAGLEVERFSVAWRIWGPLVEAGRLHGLPLDDFWLHVGDPDALKDAETWLRCHGQ</sequence>